<dbReference type="InterPro" id="IPR045861">
    <property type="entry name" value="CorA_cytoplasmic_dom"/>
</dbReference>
<feature type="region of interest" description="Disordered" evidence="6">
    <location>
        <begin position="85"/>
        <end position="147"/>
    </location>
</feature>
<proteinExistence type="inferred from homology"/>
<reference evidence="8" key="1">
    <citation type="submission" date="2020-11" db="EMBL/GenBank/DDBJ databases">
        <authorList>
            <consortium name="DOE Joint Genome Institute"/>
            <person name="Ahrendt S."/>
            <person name="Riley R."/>
            <person name="Andreopoulos W."/>
            <person name="Labutti K."/>
            <person name="Pangilinan J."/>
            <person name="Ruiz-Duenas F.J."/>
            <person name="Barrasa J.M."/>
            <person name="Sanchez-Garcia M."/>
            <person name="Camarero S."/>
            <person name="Miyauchi S."/>
            <person name="Serrano A."/>
            <person name="Linde D."/>
            <person name="Babiker R."/>
            <person name="Drula E."/>
            <person name="Ayuso-Fernandez I."/>
            <person name="Pacheco R."/>
            <person name="Padilla G."/>
            <person name="Ferreira P."/>
            <person name="Barriuso J."/>
            <person name="Kellner H."/>
            <person name="Castanera R."/>
            <person name="Alfaro M."/>
            <person name="Ramirez L."/>
            <person name="Pisabarro A.G."/>
            <person name="Kuo A."/>
            <person name="Tritt A."/>
            <person name="Lipzen A."/>
            <person name="He G."/>
            <person name="Yan M."/>
            <person name="Ng V."/>
            <person name="Cullen D."/>
            <person name="Martin F."/>
            <person name="Rosso M.-N."/>
            <person name="Henrissat B."/>
            <person name="Hibbett D."/>
            <person name="Martinez A.T."/>
            <person name="Grigoriev I.V."/>
        </authorList>
    </citation>
    <scope>NUCLEOTIDE SEQUENCE</scope>
    <source>
        <strain evidence="8">CBS 506.95</strain>
    </source>
</reference>
<evidence type="ECO:0000256" key="2">
    <source>
        <dbReference type="ARBA" id="ARBA00009765"/>
    </source>
</evidence>
<evidence type="ECO:0000256" key="1">
    <source>
        <dbReference type="ARBA" id="ARBA00004141"/>
    </source>
</evidence>
<feature type="compositionally biased region" description="Polar residues" evidence="6">
    <location>
        <begin position="85"/>
        <end position="100"/>
    </location>
</feature>
<feature type="region of interest" description="Disordered" evidence="6">
    <location>
        <begin position="446"/>
        <end position="473"/>
    </location>
</feature>
<dbReference type="SUPFAM" id="SSF143865">
    <property type="entry name" value="CorA soluble domain-like"/>
    <property type="match status" value="1"/>
</dbReference>
<dbReference type="InterPro" id="IPR044089">
    <property type="entry name" value="Alr1-like"/>
</dbReference>
<organism evidence="8 9">
    <name type="scientific">Crepidotus variabilis</name>
    <dbReference type="NCBI Taxonomy" id="179855"/>
    <lineage>
        <taxon>Eukaryota</taxon>
        <taxon>Fungi</taxon>
        <taxon>Dikarya</taxon>
        <taxon>Basidiomycota</taxon>
        <taxon>Agaricomycotina</taxon>
        <taxon>Agaricomycetes</taxon>
        <taxon>Agaricomycetidae</taxon>
        <taxon>Agaricales</taxon>
        <taxon>Agaricineae</taxon>
        <taxon>Crepidotaceae</taxon>
        <taxon>Crepidotus</taxon>
    </lineage>
</organism>
<dbReference type="AlphaFoldDB" id="A0A9P6ESB2"/>
<feature type="transmembrane region" description="Helical" evidence="7">
    <location>
        <begin position="773"/>
        <end position="795"/>
    </location>
</feature>
<dbReference type="OrthoDB" id="29879at2759"/>
<dbReference type="Proteomes" id="UP000807306">
    <property type="component" value="Unassembled WGS sequence"/>
</dbReference>
<dbReference type="FunFam" id="1.20.58.340:FF:000008">
    <property type="entry name" value="CorA family metal ion transporter"/>
    <property type="match status" value="1"/>
</dbReference>
<evidence type="ECO:0000313" key="8">
    <source>
        <dbReference type="EMBL" id="KAF9534119.1"/>
    </source>
</evidence>
<evidence type="ECO:0000256" key="7">
    <source>
        <dbReference type="SAM" id="Phobius"/>
    </source>
</evidence>
<dbReference type="InterPro" id="IPR002523">
    <property type="entry name" value="MgTranspt_CorA/ZnTranspt_ZntB"/>
</dbReference>
<sequence length="801" mass="88833">MASPLGGVISSSPVSIRGISPVRRRSGSPTVADISEITTRAARHSPTLNRSFDPNDPQVRERQRTMDVDMAMQLSLARRDTLHSSPVVTFSPNGIPTTSPFEPGPEGIPTTEHSFSGGSNHDLLDDRDTLNPRDEFAHENSSVDGETLAPHTHQASLASLHQHISDSTLQQHSSHGEATGLNFGLPPYANVSRSNYDFSRMEEFATDEKSKLGLSSPLTTRFDVSQIRSRPKAQDKVDANQIPSGSTQDEPPLRGFVEDSEPRASTSALPHVEEQPPAEDTPSRPLRHRKLSQSNPNPRTHRKGIGGKMALFESNSHEGPSTLPSRFGVALGGQAGLPSGPSYDHIAGVPSTANINNGILNTGHDRPYRFSFYSNALSATIHARSLSELPAEGQTFEQLFSGVQPETFPNGKTTINESTNQVPMLNPNPMKDRPSSSMAFTPPMPDPATYRSPELNSFGNSLNQSQNPNRRSFGPPEKFGMAVNNGINEDVNTWWLDVLSPTDEEMKMLSKVFSIHPLTTEDILMEETREKIELFRNYYLVCFRSFDQDPYSPTHLEPLNMYIIVFREGILSFHFRPTPHPQNVRRRIKQLKDYISVTSDWISYALIDDITDAFGPLIQGIEYEVDSIDELVLILKEAEQSDMLRRIGTCRKKVMGLLRLMGNKADVVKGLAKRCNENWRVAPTSDIGLYLSDIQDHLITMTQNLNHYEKILSRSHSNYLAQISIEMTDANNQINDVLSKLTALGTVLIPMNLVTGLWGMNVHVPGQDITQGYAWFGSIIACLAAFAIVGGYSTYKFMVRK</sequence>
<dbReference type="GO" id="GO:0010961">
    <property type="term" value="P:intracellular magnesium ion homeostasis"/>
    <property type="evidence" value="ECO:0007669"/>
    <property type="project" value="TreeGrafter"/>
</dbReference>
<accession>A0A9P6ESB2</accession>
<feature type="compositionally biased region" description="Basic and acidic residues" evidence="6">
    <location>
        <begin position="122"/>
        <end position="138"/>
    </location>
</feature>
<feature type="compositionally biased region" description="Polar residues" evidence="6">
    <location>
        <begin position="454"/>
        <end position="470"/>
    </location>
</feature>
<keyword evidence="4 7" id="KW-1133">Transmembrane helix</keyword>
<evidence type="ECO:0000313" key="9">
    <source>
        <dbReference type="Proteomes" id="UP000807306"/>
    </source>
</evidence>
<keyword evidence="3 7" id="KW-0812">Transmembrane</keyword>
<keyword evidence="9" id="KW-1185">Reference proteome</keyword>
<dbReference type="CDD" id="cd12829">
    <property type="entry name" value="Alr1p-like"/>
    <property type="match status" value="1"/>
</dbReference>
<protein>
    <submittedName>
        <fullName evidence="8">Uncharacterized protein</fullName>
    </submittedName>
</protein>
<keyword evidence="5 7" id="KW-0472">Membrane</keyword>
<comment type="similarity">
    <text evidence="2">Belongs to the CorA metal ion transporter (MIT) (TC 1.A.35) family.</text>
</comment>
<dbReference type="FunFam" id="1.20.58.340:FF:000006">
    <property type="entry name" value="CorA family metal ion transporter"/>
    <property type="match status" value="1"/>
</dbReference>
<dbReference type="Gene3D" id="3.30.460.20">
    <property type="entry name" value="CorA soluble domain-like"/>
    <property type="match status" value="1"/>
</dbReference>
<evidence type="ECO:0000256" key="5">
    <source>
        <dbReference type="ARBA" id="ARBA00023136"/>
    </source>
</evidence>
<dbReference type="InterPro" id="IPR045863">
    <property type="entry name" value="CorA_TM1_TM2"/>
</dbReference>
<name>A0A9P6ESB2_9AGAR</name>
<evidence type="ECO:0000256" key="6">
    <source>
        <dbReference type="SAM" id="MobiDB-lite"/>
    </source>
</evidence>
<dbReference type="GO" id="GO:0015095">
    <property type="term" value="F:magnesium ion transmembrane transporter activity"/>
    <property type="evidence" value="ECO:0007669"/>
    <property type="project" value="InterPro"/>
</dbReference>
<dbReference type="Gene3D" id="1.20.58.340">
    <property type="entry name" value="Magnesium transport protein CorA, transmembrane region"/>
    <property type="match status" value="2"/>
</dbReference>
<gene>
    <name evidence="8" type="ORF">CPB83DRAFT_781373</name>
</gene>
<dbReference type="PANTHER" id="PTHR21535:SF51">
    <property type="entry name" value="MANGANESE RESISTANCE PROTEIN MNR2"/>
    <property type="match status" value="1"/>
</dbReference>
<feature type="region of interest" description="Disordered" evidence="6">
    <location>
        <begin position="223"/>
        <end position="305"/>
    </location>
</feature>
<feature type="region of interest" description="Disordered" evidence="6">
    <location>
        <begin position="1"/>
        <end position="61"/>
    </location>
</feature>
<comment type="subcellular location">
    <subcellularLocation>
        <location evidence="1">Membrane</location>
        <topology evidence="1">Multi-pass membrane protein</topology>
    </subcellularLocation>
</comment>
<dbReference type="PANTHER" id="PTHR21535">
    <property type="entry name" value="MAGNESIUM AND COBALT TRANSPORT PROTEIN/MITOCHONDRIAL IMPORT INNER MEMBRANE TRANSLOCASE SUBUNIT TIM8"/>
    <property type="match status" value="1"/>
</dbReference>
<comment type="caution">
    <text evidence="8">The sequence shown here is derived from an EMBL/GenBank/DDBJ whole genome shotgun (WGS) entry which is preliminary data.</text>
</comment>
<dbReference type="Pfam" id="PF01544">
    <property type="entry name" value="CorA"/>
    <property type="match status" value="1"/>
</dbReference>
<dbReference type="GO" id="GO:0016020">
    <property type="term" value="C:membrane"/>
    <property type="evidence" value="ECO:0007669"/>
    <property type="project" value="UniProtKB-SubCell"/>
</dbReference>
<feature type="region of interest" description="Disordered" evidence="6">
    <location>
        <begin position="165"/>
        <end position="187"/>
    </location>
</feature>
<dbReference type="SUPFAM" id="SSF144083">
    <property type="entry name" value="Magnesium transport protein CorA, transmembrane region"/>
    <property type="match status" value="1"/>
</dbReference>
<dbReference type="EMBL" id="MU157826">
    <property type="protein sequence ID" value="KAF9534119.1"/>
    <property type="molecule type" value="Genomic_DNA"/>
</dbReference>
<evidence type="ECO:0000256" key="4">
    <source>
        <dbReference type="ARBA" id="ARBA00022989"/>
    </source>
</evidence>
<evidence type="ECO:0000256" key="3">
    <source>
        <dbReference type="ARBA" id="ARBA00022692"/>
    </source>
</evidence>